<dbReference type="NCBIfam" id="TIGR01554">
    <property type="entry name" value="major_cap_HK97"/>
    <property type="match status" value="1"/>
</dbReference>
<dbReference type="InterPro" id="IPR024455">
    <property type="entry name" value="Phage_capsid"/>
</dbReference>
<accession>A0ABU0PG49</accession>
<dbReference type="Gene3D" id="3.30.2320.10">
    <property type="entry name" value="hypothetical protein PF0899 domain"/>
    <property type="match status" value="1"/>
</dbReference>
<evidence type="ECO:0000256" key="1">
    <source>
        <dbReference type="ARBA" id="ARBA00004328"/>
    </source>
</evidence>
<comment type="subcellular location">
    <subcellularLocation>
        <location evidence="1">Virion</location>
    </subcellularLocation>
</comment>
<keyword evidence="4" id="KW-1185">Reference proteome</keyword>
<dbReference type="SUPFAM" id="SSF56563">
    <property type="entry name" value="Major capsid protein gp5"/>
    <property type="match status" value="1"/>
</dbReference>
<proteinExistence type="predicted"/>
<organism evidence="3 4">
    <name type="scientific">Pseudarthrobacter siccitolerans</name>
    <dbReference type="NCBI Taxonomy" id="861266"/>
    <lineage>
        <taxon>Bacteria</taxon>
        <taxon>Bacillati</taxon>
        <taxon>Actinomycetota</taxon>
        <taxon>Actinomycetes</taxon>
        <taxon>Micrococcales</taxon>
        <taxon>Micrococcaceae</taxon>
        <taxon>Pseudarthrobacter</taxon>
    </lineage>
</organism>
<feature type="domain" description="Phage capsid-like C-terminal" evidence="2">
    <location>
        <begin position="74"/>
        <end position="352"/>
    </location>
</feature>
<dbReference type="Pfam" id="PF05065">
    <property type="entry name" value="Phage_capsid"/>
    <property type="match status" value="1"/>
</dbReference>
<evidence type="ECO:0000313" key="4">
    <source>
        <dbReference type="Proteomes" id="UP001236806"/>
    </source>
</evidence>
<dbReference type="Proteomes" id="UP001236806">
    <property type="component" value="Unassembled WGS sequence"/>
</dbReference>
<sequence length="355" mass="38752">MKPEELKSIVSETVAEEVAKLMKELPVAERKEVAEKIAAGRTPNADVVASVKFLGSLMDPAFTKDLSISTDANGGYLVPTEFYNTLVEKKFKVGYLKHYATIIPMGSDKMEIQTEGNDVSVNWTTELATITQSDPTFGQVILNVNLLAGLSRMSRQLLADAAINEGIAELVIRKFANKLGRTEDTAYMTGSGTGQPKGLRAYTISQSVAQAGASLASTDIVNLIHALPEQYRTEATFVLNDSILKLVRNLRSTDGKHLFEEAFNAGDNRVGTLFNRPVITQNDIPTNLGAGTNESEIWFGDISYYYIGDRQEVSAEVSTQEGTSFEKHRAAVKVTERLDGQLTITEAFAKLTAVK</sequence>
<name>A0ABU0PG49_9MICC</name>
<dbReference type="InterPro" id="IPR054612">
    <property type="entry name" value="Phage_capsid-like_C"/>
</dbReference>
<reference evidence="3 4" key="1">
    <citation type="submission" date="2023-07" db="EMBL/GenBank/DDBJ databases">
        <title>Comparative genomics of wheat-associated soil bacteria to identify genetic determinants of phenazine resistance.</title>
        <authorList>
            <person name="Mouncey N."/>
        </authorList>
    </citation>
    <scope>NUCLEOTIDE SEQUENCE [LARGE SCALE GENOMIC DNA]</scope>
    <source>
        <strain evidence="3 4">W1I3</strain>
    </source>
</reference>
<dbReference type="Gene3D" id="3.30.2400.10">
    <property type="entry name" value="Major capsid protein gp5"/>
    <property type="match status" value="1"/>
</dbReference>
<dbReference type="RefSeq" id="WP_306633660.1">
    <property type="nucleotide sequence ID" value="NZ_JAUSXB010000001.1"/>
</dbReference>
<gene>
    <name evidence="3" type="ORF">QFZ36_000505</name>
</gene>
<evidence type="ECO:0000259" key="2">
    <source>
        <dbReference type="Pfam" id="PF05065"/>
    </source>
</evidence>
<dbReference type="EMBL" id="JAUSXB010000001">
    <property type="protein sequence ID" value="MDQ0672944.1"/>
    <property type="molecule type" value="Genomic_DNA"/>
</dbReference>
<protein>
    <submittedName>
        <fullName evidence="3">HK97 family phage major capsid protein</fullName>
    </submittedName>
</protein>
<comment type="caution">
    <text evidence="3">The sequence shown here is derived from an EMBL/GenBank/DDBJ whole genome shotgun (WGS) entry which is preliminary data.</text>
</comment>
<evidence type="ECO:0000313" key="3">
    <source>
        <dbReference type="EMBL" id="MDQ0672944.1"/>
    </source>
</evidence>